<keyword evidence="1" id="KW-1133">Transmembrane helix</keyword>
<reference evidence="2" key="1">
    <citation type="submission" date="2021-02" db="EMBL/GenBank/DDBJ databases">
        <authorList>
            <person name="Nowell W R."/>
        </authorList>
    </citation>
    <scope>NUCLEOTIDE SEQUENCE</scope>
</reference>
<feature type="transmembrane region" description="Helical" evidence="1">
    <location>
        <begin position="66"/>
        <end position="82"/>
    </location>
</feature>
<evidence type="ECO:0000313" key="3">
    <source>
        <dbReference type="Proteomes" id="UP000663832"/>
    </source>
</evidence>
<proteinExistence type="predicted"/>
<evidence type="ECO:0000256" key="1">
    <source>
        <dbReference type="SAM" id="Phobius"/>
    </source>
</evidence>
<sequence>MRIYNEKIVLLIIEEEEFQYLELIINITNLINTEDISILFSSQETTVINSVPTQVQQAGLTDTKAVAWKFLLLIIILIVYPIDKQPFQNYVQWLDKNTSENIGHRLASMHLSIRRAKQNHTQKLPHINKHTFMKFVIKFVKLINEKSSNVHENHCAVQQKELQQEKIVLEERLKSIVRILLVEIGQDMVTAEQKICAHKSQTRRTVQLKRLLPE</sequence>
<protein>
    <submittedName>
        <fullName evidence="2">Uncharacterized protein</fullName>
    </submittedName>
</protein>
<name>A0A813N5D6_9BILA</name>
<accession>A0A813N5D6</accession>
<organism evidence="2 3">
    <name type="scientific">Adineta steineri</name>
    <dbReference type="NCBI Taxonomy" id="433720"/>
    <lineage>
        <taxon>Eukaryota</taxon>
        <taxon>Metazoa</taxon>
        <taxon>Spiralia</taxon>
        <taxon>Gnathifera</taxon>
        <taxon>Rotifera</taxon>
        <taxon>Eurotatoria</taxon>
        <taxon>Bdelloidea</taxon>
        <taxon>Adinetida</taxon>
        <taxon>Adinetidae</taxon>
        <taxon>Adineta</taxon>
    </lineage>
</organism>
<dbReference type="EMBL" id="CAJNOM010000001">
    <property type="protein sequence ID" value="CAF0729741.1"/>
    <property type="molecule type" value="Genomic_DNA"/>
</dbReference>
<evidence type="ECO:0000313" key="2">
    <source>
        <dbReference type="EMBL" id="CAF0729741.1"/>
    </source>
</evidence>
<keyword evidence="1" id="KW-0472">Membrane</keyword>
<gene>
    <name evidence="2" type="ORF">QVE165_LOCUS157</name>
</gene>
<keyword evidence="3" id="KW-1185">Reference proteome</keyword>
<dbReference type="Proteomes" id="UP000663832">
    <property type="component" value="Unassembled WGS sequence"/>
</dbReference>
<keyword evidence="1" id="KW-0812">Transmembrane</keyword>
<dbReference type="AlphaFoldDB" id="A0A813N5D6"/>
<comment type="caution">
    <text evidence="2">The sequence shown here is derived from an EMBL/GenBank/DDBJ whole genome shotgun (WGS) entry which is preliminary data.</text>
</comment>